<evidence type="ECO:0000256" key="4">
    <source>
        <dbReference type="ARBA" id="ARBA00023163"/>
    </source>
</evidence>
<evidence type="ECO:0000313" key="7">
    <source>
        <dbReference type="EMBL" id="MBL1410432.1"/>
    </source>
</evidence>
<dbReference type="InterPro" id="IPR036388">
    <property type="entry name" value="WH-like_DNA-bd_sf"/>
</dbReference>
<dbReference type="SUPFAM" id="SSF88659">
    <property type="entry name" value="Sigma3 and sigma4 domains of RNA polymerase sigma factors"/>
    <property type="match status" value="1"/>
</dbReference>
<gene>
    <name evidence="7" type="ORF">JKG61_16870</name>
</gene>
<feature type="domain" description="RNA polymerase sigma factor 70 region 4 type 2" evidence="6">
    <location>
        <begin position="127"/>
        <end position="177"/>
    </location>
</feature>
<dbReference type="InterPro" id="IPR013324">
    <property type="entry name" value="RNA_pol_sigma_r3/r4-like"/>
</dbReference>
<dbReference type="InterPro" id="IPR039425">
    <property type="entry name" value="RNA_pol_sigma-70-like"/>
</dbReference>
<evidence type="ECO:0000259" key="5">
    <source>
        <dbReference type="Pfam" id="PF04542"/>
    </source>
</evidence>
<dbReference type="Pfam" id="PF04542">
    <property type="entry name" value="Sigma70_r2"/>
    <property type="match status" value="1"/>
</dbReference>
<reference evidence="7 8" key="1">
    <citation type="submission" date="2021-01" db="EMBL/GenBank/DDBJ databases">
        <title>C459-1 draft genome sequence.</title>
        <authorList>
            <person name="Zhang X.-F."/>
        </authorList>
    </citation>
    <scope>NUCLEOTIDE SEQUENCE [LARGE SCALE GENOMIC DNA]</scope>
    <source>
        <strain evidence="8">C459-1</strain>
    </source>
</reference>
<keyword evidence="4" id="KW-0804">Transcription</keyword>
<dbReference type="NCBIfam" id="TIGR02937">
    <property type="entry name" value="sigma70-ECF"/>
    <property type="match status" value="1"/>
</dbReference>
<protein>
    <submittedName>
        <fullName evidence="7">Sigma-70 family RNA polymerase sigma factor</fullName>
    </submittedName>
</protein>
<evidence type="ECO:0000256" key="1">
    <source>
        <dbReference type="ARBA" id="ARBA00010641"/>
    </source>
</evidence>
<proteinExistence type="inferred from homology"/>
<evidence type="ECO:0000256" key="2">
    <source>
        <dbReference type="ARBA" id="ARBA00023015"/>
    </source>
</evidence>
<dbReference type="PANTHER" id="PTHR43133:SF46">
    <property type="entry name" value="RNA POLYMERASE SIGMA-70 FACTOR ECF SUBFAMILY"/>
    <property type="match status" value="1"/>
</dbReference>
<dbReference type="RefSeq" id="WP_202104123.1">
    <property type="nucleotide sequence ID" value="NZ_JAERTY010000009.1"/>
</dbReference>
<keyword evidence="3" id="KW-0731">Sigma factor</keyword>
<dbReference type="CDD" id="cd06171">
    <property type="entry name" value="Sigma70_r4"/>
    <property type="match status" value="1"/>
</dbReference>
<dbReference type="Gene3D" id="1.10.1740.10">
    <property type="match status" value="1"/>
</dbReference>
<comment type="caution">
    <text evidence="7">The sequence shown here is derived from an EMBL/GenBank/DDBJ whole genome shotgun (WGS) entry which is preliminary data.</text>
</comment>
<sequence length="195" mass="22702">MQLTGVTIKECELIQQFHDGDEGAFVWVFKTFQPALVFFANRMLSSQDITEAEEVVQDVFMRFYARKKNFQKISSIKAFLYISTKNRCLQLLEKDAVRQRRFQDYRYMYTDVQDSILDDILYSELIRELSDAIEQLPPQCRAVIKYFLEEGKNAKEIASLLGVSVSTINNQKSKGVALLKKRLSDSTFLFISLFF</sequence>
<dbReference type="Gene3D" id="1.10.10.10">
    <property type="entry name" value="Winged helix-like DNA-binding domain superfamily/Winged helix DNA-binding domain"/>
    <property type="match status" value="1"/>
</dbReference>
<dbReference type="InterPro" id="IPR013325">
    <property type="entry name" value="RNA_pol_sigma_r2"/>
</dbReference>
<dbReference type="Pfam" id="PF08281">
    <property type="entry name" value="Sigma70_r4_2"/>
    <property type="match status" value="1"/>
</dbReference>
<dbReference type="InterPro" id="IPR007627">
    <property type="entry name" value="RNA_pol_sigma70_r2"/>
</dbReference>
<accession>A0ABS1R6U3</accession>
<dbReference type="InterPro" id="IPR014284">
    <property type="entry name" value="RNA_pol_sigma-70_dom"/>
</dbReference>
<feature type="domain" description="RNA polymerase sigma-70 region 2" evidence="5">
    <location>
        <begin position="29"/>
        <end position="94"/>
    </location>
</feature>
<evidence type="ECO:0000256" key="3">
    <source>
        <dbReference type="ARBA" id="ARBA00023082"/>
    </source>
</evidence>
<organism evidence="7 8">
    <name type="scientific">Sphingobacterium faecale</name>
    <dbReference type="NCBI Taxonomy" id="2803775"/>
    <lineage>
        <taxon>Bacteria</taxon>
        <taxon>Pseudomonadati</taxon>
        <taxon>Bacteroidota</taxon>
        <taxon>Sphingobacteriia</taxon>
        <taxon>Sphingobacteriales</taxon>
        <taxon>Sphingobacteriaceae</taxon>
        <taxon>Sphingobacterium</taxon>
    </lineage>
</organism>
<keyword evidence="2" id="KW-0805">Transcription regulation</keyword>
<keyword evidence="8" id="KW-1185">Reference proteome</keyword>
<dbReference type="SUPFAM" id="SSF88946">
    <property type="entry name" value="Sigma2 domain of RNA polymerase sigma factors"/>
    <property type="match status" value="1"/>
</dbReference>
<evidence type="ECO:0000313" key="8">
    <source>
        <dbReference type="Proteomes" id="UP000625283"/>
    </source>
</evidence>
<comment type="similarity">
    <text evidence="1">Belongs to the sigma-70 factor family. ECF subfamily.</text>
</comment>
<evidence type="ECO:0000259" key="6">
    <source>
        <dbReference type="Pfam" id="PF08281"/>
    </source>
</evidence>
<dbReference type="Proteomes" id="UP000625283">
    <property type="component" value="Unassembled WGS sequence"/>
</dbReference>
<dbReference type="PANTHER" id="PTHR43133">
    <property type="entry name" value="RNA POLYMERASE ECF-TYPE SIGMA FACTO"/>
    <property type="match status" value="1"/>
</dbReference>
<dbReference type="EMBL" id="JAERTY010000009">
    <property type="protein sequence ID" value="MBL1410432.1"/>
    <property type="molecule type" value="Genomic_DNA"/>
</dbReference>
<dbReference type="InterPro" id="IPR013249">
    <property type="entry name" value="RNA_pol_sigma70_r4_t2"/>
</dbReference>
<name>A0ABS1R6U3_9SPHI</name>